<comment type="caution">
    <text evidence="3">The sequence shown here is derived from an EMBL/GenBank/DDBJ whole genome shotgun (WGS) entry which is preliminary data.</text>
</comment>
<dbReference type="InterPro" id="IPR038085">
    <property type="entry name" value="Rnp2-like_sf"/>
</dbReference>
<accession>A0ABR1JJV5</accession>
<dbReference type="PANTHER" id="PTHR15441:SF2">
    <property type="entry name" value="RIBONUCLEASE P_MRP PROTEIN SUBUNIT POP5"/>
    <property type="match status" value="1"/>
</dbReference>
<proteinExistence type="inferred from homology"/>
<dbReference type="GO" id="GO:0004526">
    <property type="term" value="F:ribonuclease P activity"/>
    <property type="evidence" value="ECO:0007669"/>
    <property type="project" value="UniProtKB-EC"/>
</dbReference>
<evidence type="ECO:0000313" key="3">
    <source>
        <dbReference type="EMBL" id="KAK7461800.1"/>
    </source>
</evidence>
<evidence type="ECO:0000313" key="4">
    <source>
        <dbReference type="Proteomes" id="UP001498398"/>
    </source>
</evidence>
<sequence>MVRFKNRWLLVEFLPIPSGTSSTSAAGLHQIEGKHVWSALKESVLSHFGDVGWGAVGLSLNVKYYSPTTHICIIRVAREHHKIAWGAATMLRSIEGIGCLPHVVHVSGTIKHVQLAAIEHNRVVVARYRARANVPSATKDSYEDYLETSRNEIEGLRD</sequence>
<dbReference type="PANTHER" id="PTHR15441">
    <property type="entry name" value="RIBONUCLEASE P PROTEIN SUBUNIT P14"/>
    <property type="match status" value="1"/>
</dbReference>
<dbReference type="SUPFAM" id="SSF160350">
    <property type="entry name" value="Rnp2-like"/>
    <property type="match status" value="1"/>
</dbReference>
<dbReference type="EMBL" id="JBANRG010000012">
    <property type="protein sequence ID" value="KAK7461800.1"/>
    <property type="molecule type" value="Genomic_DNA"/>
</dbReference>
<reference evidence="3 4" key="1">
    <citation type="submission" date="2024-01" db="EMBL/GenBank/DDBJ databases">
        <title>A draft genome for the cacao thread blight pathogen Marasmiellus scandens.</title>
        <authorList>
            <person name="Baruah I.K."/>
            <person name="Leung J."/>
            <person name="Bukari Y."/>
            <person name="Amoako-Attah I."/>
            <person name="Meinhardt L.W."/>
            <person name="Bailey B.A."/>
            <person name="Cohen S.P."/>
        </authorList>
    </citation>
    <scope>NUCLEOTIDE SEQUENCE [LARGE SCALE GENOMIC DNA]</scope>
    <source>
        <strain evidence="3 4">GH-19</strain>
    </source>
</reference>
<gene>
    <name evidence="3" type="primary">POP5</name>
    <name evidence="3" type="ORF">VKT23_008232</name>
</gene>
<protein>
    <submittedName>
        <fullName evidence="3">RNA-binding protein pop5</fullName>
        <ecNumber evidence="3">3.1.26.5</ecNumber>
    </submittedName>
</protein>
<keyword evidence="2" id="KW-0819">tRNA processing</keyword>
<keyword evidence="4" id="KW-1185">Reference proteome</keyword>
<dbReference type="InterPro" id="IPR002759">
    <property type="entry name" value="Pop5/Rpp14/Rnp2-like"/>
</dbReference>
<organism evidence="3 4">
    <name type="scientific">Marasmiellus scandens</name>
    <dbReference type="NCBI Taxonomy" id="2682957"/>
    <lineage>
        <taxon>Eukaryota</taxon>
        <taxon>Fungi</taxon>
        <taxon>Dikarya</taxon>
        <taxon>Basidiomycota</taxon>
        <taxon>Agaricomycotina</taxon>
        <taxon>Agaricomycetes</taxon>
        <taxon>Agaricomycetidae</taxon>
        <taxon>Agaricales</taxon>
        <taxon>Marasmiineae</taxon>
        <taxon>Omphalotaceae</taxon>
        <taxon>Marasmiellus</taxon>
    </lineage>
</organism>
<comment type="similarity">
    <text evidence="1">Belongs to the eukaryotic/archaeal RNase P protein component 2 family.</text>
</comment>
<evidence type="ECO:0000256" key="1">
    <source>
        <dbReference type="ARBA" id="ARBA00010800"/>
    </source>
</evidence>
<dbReference type="Pfam" id="PF01900">
    <property type="entry name" value="RNase_P_Rpp14"/>
    <property type="match status" value="1"/>
</dbReference>
<keyword evidence="3" id="KW-0378">Hydrolase</keyword>
<dbReference type="EC" id="3.1.26.5" evidence="3"/>
<dbReference type="Proteomes" id="UP001498398">
    <property type="component" value="Unassembled WGS sequence"/>
</dbReference>
<evidence type="ECO:0000256" key="2">
    <source>
        <dbReference type="ARBA" id="ARBA00022694"/>
    </source>
</evidence>
<name>A0ABR1JJV5_9AGAR</name>
<dbReference type="Gene3D" id="3.30.70.3250">
    <property type="entry name" value="Ribonuclease P, Pop5 subunit"/>
    <property type="match status" value="1"/>
</dbReference>